<protein>
    <submittedName>
        <fullName evidence="1">PmoA family protein</fullName>
    </submittedName>
</protein>
<dbReference type="InterPro" id="IPR029475">
    <property type="entry name" value="DUF6807"/>
</dbReference>
<dbReference type="RefSeq" id="WP_200358119.1">
    <property type="nucleotide sequence ID" value="NZ_JAENIL010000060.1"/>
</dbReference>
<gene>
    <name evidence="1" type="ORF">JIN87_23385</name>
</gene>
<dbReference type="EMBL" id="JAENIL010000060">
    <property type="protein sequence ID" value="MBK1879847.1"/>
    <property type="molecule type" value="Genomic_DNA"/>
</dbReference>
<name>A0A934VRX1_9BACT</name>
<dbReference type="Proteomes" id="UP000617628">
    <property type="component" value="Unassembled WGS sequence"/>
</dbReference>
<comment type="caution">
    <text evidence="1">The sequence shown here is derived from an EMBL/GenBank/DDBJ whole genome shotgun (WGS) entry which is preliminary data.</text>
</comment>
<reference evidence="1" key="1">
    <citation type="submission" date="2021-01" db="EMBL/GenBank/DDBJ databases">
        <title>Modified the classification status of verrucomicrobia.</title>
        <authorList>
            <person name="Feng X."/>
        </authorList>
    </citation>
    <scope>NUCLEOTIDE SEQUENCE</scope>
    <source>
        <strain evidence="1">KCTC 13126</strain>
    </source>
</reference>
<accession>A0A934VRX1</accession>
<dbReference type="AlphaFoldDB" id="A0A934VRX1"/>
<dbReference type="Pfam" id="PF14100">
    <property type="entry name" value="DUF6807"/>
    <property type="match status" value="1"/>
</dbReference>
<evidence type="ECO:0000313" key="1">
    <source>
        <dbReference type="EMBL" id="MBK1879847.1"/>
    </source>
</evidence>
<evidence type="ECO:0000313" key="2">
    <source>
        <dbReference type="Proteomes" id="UP000617628"/>
    </source>
</evidence>
<proteinExistence type="predicted"/>
<sequence length="318" mass="35881">MANSIVNSLLLPLTASLCISCSDTSVNIADIQEKEGDYIVTIDGQLFTQYLHDEQKPFLYPVIGPTGVNMTREFPMKKDVPGESQDHPWQSSVFFTHGSVNGHDFWNERTEEQQDARIELIEVEEAKQDSKGQAHITATHKWTHKGETLMTDRTEISFSADAEKRIIDFKISLIASEADVELGDTKEGCMGVRMHHKFRVKDQGAQVINSAGDSGKSVWGKSAKWITYSNEILGENLAISMLDHPDNFRYPTTWHARDYGLVAANAFGLKHFTKDENNSGDIILKKGEQLSFSYRLIFQKGDPQATDLDQLHQEWTEQ</sequence>
<organism evidence="1 2">
    <name type="scientific">Pelagicoccus mobilis</name>
    <dbReference type="NCBI Taxonomy" id="415221"/>
    <lineage>
        <taxon>Bacteria</taxon>
        <taxon>Pseudomonadati</taxon>
        <taxon>Verrucomicrobiota</taxon>
        <taxon>Opitutia</taxon>
        <taxon>Puniceicoccales</taxon>
        <taxon>Pelagicoccaceae</taxon>
        <taxon>Pelagicoccus</taxon>
    </lineage>
</organism>
<keyword evidence="2" id="KW-1185">Reference proteome</keyword>